<dbReference type="SUPFAM" id="SSF51197">
    <property type="entry name" value="Clavaminate synthase-like"/>
    <property type="match status" value="1"/>
</dbReference>
<dbReference type="PANTHER" id="PTHR30613:SF1">
    <property type="entry name" value="DUF1479 DOMAIN PROTEIN (AFU_ORTHOLOGUE AFUA_5G09280)"/>
    <property type="match status" value="1"/>
</dbReference>
<proteinExistence type="predicted"/>
<organism evidence="1 2">
    <name type="scientific">Trabulsiella guamensis ATCC 49490</name>
    <dbReference type="NCBI Taxonomy" id="1005994"/>
    <lineage>
        <taxon>Bacteria</taxon>
        <taxon>Pseudomonadati</taxon>
        <taxon>Pseudomonadota</taxon>
        <taxon>Gammaproteobacteria</taxon>
        <taxon>Enterobacterales</taxon>
        <taxon>Enterobacteriaceae</taxon>
        <taxon>Trabulsiella</taxon>
    </lineage>
</organism>
<dbReference type="EMBL" id="JMTB01000105">
    <property type="protein sequence ID" value="KFC01013.1"/>
    <property type="molecule type" value="Genomic_DNA"/>
</dbReference>
<dbReference type="InterPro" id="IPR010856">
    <property type="entry name" value="Gig2-like"/>
</dbReference>
<dbReference type="PANTHER" id="PTHR30613">
    <property type="entry name" value="UNCHARACTERIZED PROTEIN YBIU-RELATED"/>
    <property type="match status" value="1"/>
</dbReference>
<dbReference type="eggNOG" id="ENOG502Z7SR">
    <property type="taxonomic scope" value="Bacteria"/>
</dbReference>
<dbReference type="Proteomes" id="UP000028630">
    <property type="component" value="Unassembled WGS sequence"/>
</dbReference>
<dbReference type="InterPro" id="IPR027443">
    <property type="entry name" value="IPNS-like_sf"/>
</dbReference>
<dbReference type="Gene3D" id="2.60.120.330">
    <property type="entry name" value="B-lactam Antibiotic, Isopenicillin N Synthase, Chain"/>
    <property type="match status" value="1"/>
</dbReference>
<dbReference type="Pfam" id="PF07350">
    <property type="entry name" value="Gig2-like"/>
    <property type="match status" value="1"/>
</dbReference>
<reference evidence="2" key="1">
    <citation type="submission" date="2014-05" db="EMBL/GenBank/DDBJ databases">
        <title>ATOL: Assembling a taxonomically balanced genome-scale reconstruction of the evolutionary history of the Enterobacteriaceae.</title>
        <authorList>
            <person name="Plunkett G. III"/>
            <person name="Neeno-Eckwall E.C."/>
            <person name="Glasner J.D."/>
            <person name="Perna N.T."/>
        </authorList>
    </citation>
    <scope>NUCLEOTIDE SEQUENCE [LARGE SCALE GENOMIC DNA]</scope>
    <source>
        <strain evidence="2">ATCC 49490</strain>
    </source>
</reference>
<evidence type="ECO:0000313" key="2">
    <source>
        <dbReference type="Proteomes" id="UP000028630"/>
    </source>
</evidence>
<accession>A0A084ZU68</accession>
<dbReference type="AlphaFoldDB" id="A0A084ZU68"/>
<name>A0A084ZU68_9ENTR</name>
<protein>
    <submittedName>
        <fullName evidence="1">Uncharacterized protein</fullName>
    </submittedName>
</protein>
<comment type="caution">
    <text evidence="1">The sequence shown here is derived from an EMBL/GenBank/DDBJ whole genome shotgun (WGS) entry which is preliminary data.</text>
</comment>
<gene>
    <name evidence="1" type="ORF">GTGU_03530</name>
</gene>
<keyword evidence="2" id="KW-1185">Reference proteome</keyword>
<evidence type="ECO:0000313" key="1">
    <source>
        <dbReference type="EMBL" id="KFC01013.1"/>
    </source>
</evidence>
<sequence length="428" mass="48366">MKDYEVIMTLTFTHGTLPADHKAAIRLMKKALREQIGDVQRAFAAVSARIEARVAEIDALKAQGDPVWPVIDFRRLAAGEVSDVEREAIRRRGCAVIKGHFPREQALGWDRSMLEYLDRNHFDEQYKGPGDTFFGSLEASRPEIFPIYWSQAQMQARQSDEMAAVQSFLNRLWTFEGDGKQWFNPDISVIYPDRIRRRPPGTTSKGLGAHTDSGALERWLLPAYQQVFASVFRGDIDNYDPWNAAHRTEVEEYTVDNTTKCSVFRTFQGWTALSDMIPHQGLLHVVPIPEAMAYILLRPLLDDVPDDELCGVAPGKVLPVSEKWHPLLIRALTSIPALEAGDSVWWHCDVIHSVAPVENQQGWGNVMYIPAAPLCEKNLAYAKKVKVALERGASPGDFPREDYEVEWKDRFTLADLNIHGKRALGMTP</sequence>